<comment type="similarity">
    <text evidence="1">Belongs to the UPF0065 (bug) family.</text>
</comment>
<feature type="chain" id="PRO_5012424294" evidence="2">
    <location>
        <begin position="25"/>
        <end position="321"/>
    </location>
</feature>
<dbReference type="InterPro" id="IPR042100">
    <property type="entry name" value="Bug_dom1"/>
</dbReference>
<evidence type="ECO:0000313" key="4">
    <source>
        <dbReference type="Proteomes" id="UP000216020"/>
    </source>
</evidence>
<sequence length="321" mass="34014">MPSLTRLLASGLLACALPFAASQAAGFPDHAIRFIVPWNAGGSNDIAARELQQLLSADHITLVVENQPGATGAIGLAKVAASPPDGYVLGMGTSSTLAQIAQNLTPLRNEQFTHIARVSTDPLMLLVPANGPARNLDEFLALMKKNPGKISIGTPGTNNLNHIFAEMTARSAGVGYVNVPYTGGSRVITDLAGKQIDAAVLKPSESKAQIDAGFVRPIGIFANARLALYPDVPTFKEKGYDVFPYGPLVQMAYVVAPAGLPAPVRQRLVDAFRKAIQSQKYKDFAAQNGFLVDDLAGDALDKEVRDVQTTLNSVAAKVFKH</sequence>
<dbReference type="PIRSF" id="PIRSF017082">
    <property type="entry name" value="YflP"/>
    <property type="match status" value="1"/>
</dbReference>
<protein>
    <submittedName>
        <fullName evidence="3">ABC transporter substrate-binding protein</fullName>
    </submittedName>
</protein>
<dbReference type="Pfam" id="PF03401">
    <property type="entry name" value="TctC"/>
    <property type="match status" value="1"/>
</dbReference>
<dbReference type="CDD" id="cd07012">
    <property type="entry name" value="PBP2_Bug_TTT"/>
    <property type="match status" value="1"/>
</dbReference>
<dbReference type="OrthoDB" id="5171643at2"/>
<keyword evidence="2" id="KW-0732">Signal</keyword>
<reference evidence="4" key="1">
    <citation type="submission" date="2017-05" db="EMBL/GenBank/DDBJ databases">
        <title>Complete and WGS of Bordetella genogroups.</title>
        <authorList>
            <person name="Spilker T."/>
            <person name="Lipuma J."/>
        </authorList>
    </citation>
    <scope>NUCLEOTIDE SEQUENCE [LARGE SCALE GENOMIC DNA]</scope>
    <source>
        <strain evidence="4">AU16122</strain>
    </source>
</reference>
<evidence type="ECO:0000313" key="3">
    <source>
        <dbReference type="EMBL" id="OZI32217.1"/>
    </source>
</evidence>
<evidence type="ECO:0000256" key="2">
    <source>
        <dbReference type="SAM" id="SignalP"/>
    </source>
</evidence>
<keyword evidence="4" id="KW-1185">Reference proteome</keyword>
<feature type="signal peptide" evidence="2">
    <location>
        <begin position="1"/>
        <end position="24"/>
    </location>
</feature>
<proteinExistence type="inferred from homology"/>
<dbReference type="EMBL" id="NEVM01000005">
    <property type="protein sequence ID" value="OZI32217.1"/>
    <property type="molecule type" value="Genomic_DNA"/>
</dbReference>
<evidence type="ECO:0000256" key="1">
    <source>
        <dbReference type="ARBA" id="ARBA00006987"/>
    </source>
</evidence>
<dbReference type="PANTHER" id="PTHR42928:SF5">
    <property type="entry name" value="BLR1237 PROTEIN"/>
    <property type="match status" value="1"/>
</dbReference>
<dbReference type="RefSeq" id="WP_094856613.1">
    <property type="nucleotide sequence ID" value="NZ_NEVM01000005.1"/>
</dbReference>
<dbReference type="Gene3D" id="3.40.190.150">
    <property type="entry name" value="Bordetella uptake gene, domain 1"/>
    <property type="match status" value="1"/>
</dbReference>
<dbReference type="Proteomes" id="UP000216020">
    <property type="component" value="Unassembled WGS sequence"/>
</dbReference>
<dbReference type="InterPro" id="IPR005064">
    <property type="entry name" value="BUG"/>
</dbReference>
<name>A0A261S5G0_9BORD</name>
<dbReference type="AlphaFoldDB" id="A0A261S5G0"/>
<organism evidence="3 4">
    <name type="scientific">Bordetella genomosp. 10</name>
    <dbReference type="NCBI Taxonomy" id="1416804"/>
    <lineage>
        <taxon>Bacteria</taxon>
        <taxon>Pseudomonadati</taxon>
        <taxon>Pseudomonadota</taxon>
        <taxon>Betaproteobacteria</taxon>
        <taxon>Burkholderiales</taxon>
        <taxon>Alcaligenaceae</taxon>
        <taxon>Bordetella</taxon>
    </lineage>
</organism>
<dbReference type="PANTHER" id="PTHR42928">
    <property type="entry name" value="TRICARBOXYLATE-BINDING PROTEIN"/>
    <property type="match status" value="1"/>
</dbReference>
<dbReference type="SUPFAM" id="SSF53850">
    <property type="entry name" value="Periplasmic binding protein-like II"/>
    <property type="match status" value="1"/>
</dbReference>
<comment type="caution">
    <text evidence="3">The sequence shown here is derived from an EMBL/GenBank/DDBJ whole genome shotgun (WGS) entry which is preliminary data.</text>
</comment>
<dbReference type="Gene3D" id="3.40.190.10">
    <property type="entry name" value="Periplasmic binding protein-like II"/>
    <property type="match status" value="1"/>
</dbReference>
<accession>A0A261S5G0</accession>
<gene>
    <name evidence="3" type="ORF">CAL29_30850</name>
</gene>